<sequence>MLHEPRQFTAMNVTLKLPDDLVREARHLAVNQSQSLSAWMANLVRRELATKSATEIEKPKTWIEALTLPDMPASFYEKDFPLPDRKATKHREFTFEPDED</sequence>
<evidence type="ECO:0000256" key="1">
    <source>
        <dbReference type="ARBA" id="ARBA00022649"/>
    </source>
</evidence>
<reference evidence="2 3" key="1">
    <citation type="submission" date="2019-05" db="EMBL/GenBank/DDBJ databases">
        <title>Verrucobacter flavum gen. nov., sp. nov. a new member of the family Verrucomicrobiaceae.</title>
        <authorList>
            <person name="Szuroczki S."/>
            <person name="Abbaszade G."/>
            <person name="Szabo A."/>
            <person name="Felfoldi T."/>
            <person name="Schumann P."/>
            <person name="Boka K."/>
            <person name="Keki Z."/>
            <person name="Toumi M."/>
            <person name="Toth E."/>
        </authorList>
    </citation>
    <scope>NUCLEOTIDE SEQUENCE [LARGE SCALE GENOMIC DNA]</scope>
    <source>
        <strain evidence="2 3">MG-N-17</strain>
    </source>
</reference>
<evidence type="ECO:0000313" key="3">
    <source>
        <dbReference type="Proteomes" id="UP000306196"/>
    </source>
</evidence>
<name>A0A5R8KAS9_9BACT</name>
<dbReference type="Pfam" id="PF07362">
    <property type="entry name" value="CcdA"/>
    <property type="match status" value="1"/>
</dbReference>
<keyword evidence="3" id="KW-1185">Reference proteome</keyword>
<evidence type="ECO:0008006" key="4">
    <source>
        <dbReference type="Google" id="ProtNLM"/>
    </source>
</evidence>
<protein>
    <recommendedName>
        <fullName evidence="4">Toxin-antitoxin system HicB family antitoxin</fullName>
    </recommendedName>
</protein>
<accession>A0A5R8KAS9</accession>
<dbReference type="AlphaFoldDB" id="A0A5R8KAS9"/>
<keyword evidence="1" id="KW-1277">Toxin-antitoxin system</keyword>
<dbReference type="EMBL" id="VAUV01000013">
    <property type="protein sequence ID" value="TLD69411.1"/>
    <property type="molecule type" value="Genomic_DNA"/>
</dbReference>
<evidence type="ECO:0000313" key="2">
    <source>
        <dbReference type="EMBL" id="TLD69411.1"/>
    </source>
</evidence>
<dbReference type="InterPro" id="IPR009956">
    <property type="entry name" value="Post-segregation_anti-tox_CcdA"/>
</dbReference>
<comment type="caution">
    <text evidence="2">The sequence shown here is derived from an EMBL/GenBank/DDBJ whole genome shotgun (WGS) entry which is preliminary data.</text>
</comment>
<dbReference type="Proteomes" id="UP000306196">
    <property type="component" value="Unassembled WGS sequence"/>
</dbReference>
<gene>
    <name evidence="2" type="ORF">FEM03_17345</name>
</gene>
<organism evidence="2 3">
    <name type="scientific">Phragmitibacter flavus</name>
    <dbReference type="NCBI Taxonomy" id="2576071"/>
    <lineage>
        <taxon>Bacteria</taxon>
        <taxon>Pseudomonadati</taxon>
        <taxon>Verrucomicrobiota</taxon>
        <taxon>Verrucomicrobiia</taxon>
        <taxon>Verrucomicrobiales</taxon>
        <taxon>Verrucomicrobiaceae</taxon>
        <taxon>Phragmitibacter</taxon>
    </lineage>
</organism>
<proteinExistence type="predicted"/>